<reference evidence="2 3" key="1">
    <citation type="submission" date="2016-03" db="EMBL/GenBank/DDBJ databases">
        <authorList>
            <person name="Ploux O."/>
        </authorList>
    </citation>
    <scope>NUCLEOTIDE SEQUENCE [LARGE SCALE GENOMIC DNA]</scope>
    <source>
        <strain evidence="2 3">R0</strain>
    </source>
</reference>
<gene>
    <name evidence="2" type="ORF">AZI86_09760</name>
</gene>
<feature type="transmembrane region" description="Helical" evidence="1">
    <location>
        <begin position="54"/>
        <end position="71"/>
    </location>
</feature>
<dbReference type="Proteomes" id="UP000075320">
    <property type="component" value="Unassembled WGS sequence"/>
</dbReference>
<protein>
    <submittedName>
        <fullName evidence="2">Uncharacterized protein</fullName>
    </submittedName>
</protein>
<comment type="caution">
    <text evidence="2">The sequence shown here is derived from an EMBL/GenBank/DDBJ whole genome shotgun (WGS) entry which is preliminary data.</text>
</comment>
<dbReference type="RefSeq" id="WP_061834852.1">
    <property type="nucleotide sequence ID" value="NZ_LUKE01000001.1"/>
</dbReference>
<evidence type="ECO:0000256" key="1">
    <source>
        <dbReference type="SAM" id="Phobius"/>
    </source>
</evidence>
<evidence type="ECO:0000313" key="3">
    <source>
        <dbReference type="Proteomes" id="UP000075320"/>
    </source>
</evidence>
<name>A0A150WSG8_BDEBC</name>
<organism evidence="2 3">
    <name type="scientific">Bdellovibrio bacteriovorus</name>
    <dbReference type="NCBI Taxonomy" id="959"/>
    <lineage>
        <taxon>Bacteria</taxon>
        <taxon>Pseudomonadati</taxon>
        <taxon>Bdellovibrionota</taxon>
        <taxon>Bdellovibrionia</taxon>
        <taxon>Bdellovibrionales</taxon>
        <taxon>Pseudobdellovibrionaceae</taxon>
        <taxon>Bdellovibrio</taxon>
    </lineage>
</organism>
<keyword evidence="1" id="KW-1133">Transmembrane helix</keyword>
<dbReference type="EMBL" id="LUKE01000001">
    <property type="protein sequence ID" value="KYG67277.1"/>
    <property type="molecule type" value="Genomic_DNA"/>
</dbReference>
<dbReference type="AlphaFoldDB" id="A0A150WSG8"/>
<evidence type="ECO:0000313" key="2">
    <source>
        <dbReference type="EMBL" id="KYG67277.1"/>
    </source>
</evidence>
<accession>A0A150WSG8</accession>
<proteinExistence type="predicted"/>
<feature type="transmembrane region" description="Helical" evidence="1">
    <location>
        <begin position="15"/>
        <end position="34"/>
    </location>
</feature>
<keyword evidence="1" id="KW-0472">Membrane</keyword>
<keyword evidence="3" id="KW-1185">Reference proteome</keyword>
<sequence length="123" mass="14216">MAKKQNQKKWLHSPLFRTLVFAVTTIGIALLVGVTVNQTTDKNGTEWNKLLSLWSFWLLIILIPIAFWYYYKIEDADRRLKSLVGDIQLELSDVIVQRYKDLVAAGKYDDELVDSSVIKDIIK</sequence>
<keyword evidence="1" id="KW-0812">Transmembrane</keyword>